<accession>A0A327WNG4</accession>
<dbReference type="PANTHER" id="PTHR37003:SF2">
    <property type="entry name" value="PESTICIDAL CRYSTAL PROTEIN N-TERMINAL DOMAIN-CONTAINING PROTEIN"/>
    <property type="match status" value="1"/>
</dbReference>
<dbReference type="Pfam" id="PF03945">
    <property type="entry name" value="Endotoxin_N"/>
    <property type="match status" value="1"/>
</dbReference>
<name>A0A327WNG4_LARAB</name>
<dbReference type="AlphaFoldDB" id="A0A327WNG4"/>
<evidence type="ECO:0000256" key="3">
    <source>
        <dbReference type="ARBA" id="ARBA00022969"/>
    </source>
</evidence>
<proteinExistence type="inferred from homology"/>
<evidence type="ECO:0000256" key="4">
    <source>
        <dbReference type="ARBA" id="ARBA00023026"/>
    </source>
</evidence>
<comment type="similarity">
    <text evidence="1">Belongs to the delta endotoxin family.</text>
</comment>
<evidence type="ECO:0000259" key="5">
    <source>
        <dbReference type="Pfam" id="PF03945"/>
    </source>
</evidence>
<evidence type="ECO:0000313" key="6">
    <source>
        <dbReference type="EMBL" id="RAJ93241.1"/>
    </source>
</evidence>
<feature type="domain" description="Pesticidal crystal protein" evidence="5">
    <location>
        <begin position="11"/>
        <end position="225"/>
    </location>
</feature>
<dbReference type="SUPFAM" id="SSF56849">
    <property type="entry name" value="delta-Endotoxin (insectocide), N-terminal domain"/>
    <property type="match status" value="1"/>
</dbReference>
<dbReference type="EMBL" id="QLMC01000006">
    <property type="protein sequence ID" value="RAJ93241.1"/>
    <property type="molecule type" value="Genomic_DNA"/>
</dbReference>
<organism evidence="6 7">
    <name type="scientific">Larkinella arboricola</name>
    <dbReference type="NCBI Taxonomy" id="643671"/>
    <lineage>
        <taxon>Bacteria</taxon>
        <taxon>Pseudomonadati</taxon>
        <taxon>Bacteroidota</taxon>
        <taxon>Cytophagia</taxon>
        <taxon>Cytophagales</taxon>
        <taxon>Spirosomataceae</taxon>
        <taxon>Larkinella</taxon>
    </lineage>
</organism>
<keyword evidence="3" id="KW-0749">Sporulation</keyword>
<dbReference type="Gene3D" id="1.20.190.10">
    <property type="entry name" value="Pesticidal crystal protein, N-terminal domain"/>
    <property type="match status" value="1"/>
</dbReference>
<dbReference type="SUPFAM" id="SSF51101">
    <property type="entry name" value="Mannose-binding lectins"/>
    <property type="match status" value="1"/>
</dbReference>
<dbReference type="InterPro" id="IPR005639">
    <property type="entry name" value="Pest_crys_dom_I"/>
</dbReference>
<dbReference type="InterPro" id="IPR036404">
    <property type="entry name" value="Jacalin-like_lectin_dom_sf"/>
</dbReference>
<evidence type="ECO:0000256" key="2">
    <source>
        <dbReference type="ARBA" id="ARBA00022656"/>
    </source>
</evidence>
<dbReference type="InterPro" id="IPR036716">
    <property type="entry name" value="Pest_crys_N_sf"/>
</dbReference>
<dbReference type="GO" id="GO:0030435">
    <property type="term" value="P:sporulation resulting in formation of a cellular spore"/>
    <property type="evidence" value="ECO:0007669"/>
    <property type="project" value="UniProtKB-KW"/>
</dbReference>
<dbReference type="Proteomes" id="UP000248790">
    <property type="component" value="Unassembled WGS sequence"/>
</dbReference>
<comment type="caution">
    <text evidence="6">The sequence shown here is derived from an EMBL/GenBank/DDBJ whole genome shotgun (WGS) entry which is preliminary data.</text>
</comment>
<protein>
    <submittedName>
        <fullName evidence="6">Delta endotoxin-like protein</fullName>
    </submittedName>
</protein>
<evidence type="ECO:0000256" key="1">
    <source>
        <dbReference type="ARBA" id="ARBA00007819"/>
    </source>
</evidence>
<reference evidence="6 7" key="1">
    <citation type="submission" date="2018-06" db="EMBL/GenBank/DDBJ databases">
        <title>Genomic Encyclopedia of Archaeal and Bacterial Type Strains, Phase II (KMG-II): from individual species to whole genera.</title>
        <authorList>
            <person name="Goeker M."/>
        </authorList>
    </citation>
    <scope>NUCLEOTIDE SEQUENCE [LARGE SCALE GENOMIC DNA]</scope>
    <source>
        <strain evidence="6 7">DSM 21851</strain>
    </source>
</reference>
<dbReference type="GO" id="GO:0001907">
    <property type="term" value="P:symbiont-mediated killing of host cell"/>
    <property type="evidence" value="ECO:0007669"/>
    <property type="project" value="InterPro"/>
</dbReference>
<keyword evidence="7" id="KW-1185">Reference proteome</keyword>
<sequence length="408" mass="45234">MDWNEAVKKAVTTGLGMIPEAGEFIEPLVDIFWPNSGNSPWNQIKDQVDQLINQKLNTLVFNQATGKLDSLKQNMLDYLQAIKSSTPAGINSQWITVTELFVNSESSFTTAGYEVMLLPLYAQFVNMYLSILRDPLLPTKPGSGVLNGTSWGMTDANISDLRTRLQKYITGAHDYTTTWYNNGRTNVAKIERDDAKVEPFRSTNAYNRQMTMLVLDYMDSWTYYDVTAYPNGAPTALFTREIYSDPYGNRVNVDRNTPAFALPSQATQFPTQVVVWGNKDIGAVQLTYPAGGGPGGVTTTSRMGDNKSGNPNTFYPSANEPILGVSVSYDYPGNYNLTMVINTLQFTLGYSGTTPILSPQLGQKLGQFRVNVGYDNYALSSIYIDGVNESLGQYANCIVFGFKRFSRP</sequence>
<dbReference type="InterPro" id="IPR038979">
    <property type="entry name" value="Pest_crys"/>
</dbReference>
<evidence type="ECO:0000313" key="7">
    <source>
        <dbReference type="Proteomes" id="UP000248790"/>
    </source>
</evidence>
<gene>
    <name evidence="6" type="ORF">LX87_04753</name>
</gene>
<keyword evidence="2" id="KW-0800">Toxin</keyword>
<keyword evidence="4" id="KW-0843">Virulence</keyword>
<dbReference type="PANTHER" id="PTHR37003">
    <property type="entry name" value="ENDOTOXIN_N DOMAIN-CONTAINING PROTEIN-RELATED"/>
    <property type="match status" value="1"/>
</dbReference>
<dbReference type="GO" id="GO:0090729">
    <property type="term" value="F:toxin activity"/>
    <property type="evidence" value="ECO:0007669"/>
    <property type="project" value="UniProtKB-KW"/>
</dbReference>